<evidence type="ECO:0000313" key="2">
    <source>
        <dbReference type="Proteomes" id="UP000310158"/>
    </source>
</evidence>
<evidence type="ECO:0000313" key="1">
    <source>
        <dbReference type="EMBL" id="THH14420.1"/>
    </source>
</evidence>
<dbReference type="OrthoDB" id="194468at2759"/>
<sequence length="73" mass="8132">MTALTADLPPHMRLVEPELTPRFMLTCADALLHGLSELAARTGVRIQSHFTKVREQVGCVRTQRGAENIDVFD</sequence>
<name>A0A4S4LVT2_9AGAM</name>
<reference evidence="1 2" key="1">
    <citation type="submission" date="2019-02" db="EMBL/GenBank/DDBJ databases">
        <title>Genome sequencing of the rare red list fungi Bondarzewia mesenterica.</title>
        <authorList>
            <person name="Buettner E."/>
            <person name="Kellner H."/>
        </authorList>
    </citation>
    <scope>NUCLEOTIDE SEQUENCE [LARGE SCALE GENOMIC DNA]</scope>
    <source>
        <strain evidence="1 2">DSM 108281</strain>
    </source>
</reference>
<dbReference type="EMBL" id="SGPL01000278">
    <property type="protein sequence ID" value="THH14420.1"/>
    <property type="molecule type" value="Genomic_DNA"/>
</dbReference>
<gene>
    <name evidence="1" type="ORF">EW146_g5902</name>
</gene>
<keyword evidence="2" id="KW-1185">Reference proteome</keyword>
<dbReference type="SUPFAM" id="SSF51556">
    <property type="entry name" value="Metallo-dependent hydrolases"/>
    <property type="match status" value="1"/>
</dbReference>
<dbReference type="InterPro" id="IPR032466">
    <property type="entry name" value="Metal_Hydrolase"/>
</dbReference>
<accession>A0A4S4LVT2</accession>
<dbReference type="Proteomes" id="UP000310158">
    <property type="component" value="Unassembled WGS sequence"/>
</dbReference>
<organism evidence="1 2">
    <name type="scientific">Bondarzewia mesenterica</name>
    <dbReference type="NCBI Taxonomy" id="1095465"/>
    <lineage>
        <taxon>Eukaryota</taxon>
        <taxon>Fungi</taxon>
        <taxon>Dikarya</taxon>
        <taxon>Basidiomycota</taxon>
        <taxon>Agaricomycotina</taxon>
        <taxon>Agaricomycetes</taxon>
        <taxon>Russulales</taxon>
        <taxon>Bondarzewiaceae</taxon>
        <taxon>Bondarzewia</taxon>
    </lineage>
</organism>
<comment type="caution">
    <text evidence="1">The sequence shown here is derived from an EMBL/GenBank/DDBJ whole genome shotgun (WGS) entry which is preliminary data.</text>
</comment>
<dbReference type="Gene3D" id="3.20.20.140">
    <property type="entry name" value="Metal-dependent hydrolases"/>
    <property type="match status" value="1"/>
</dbReference>
<protein>
    <submittedName>
        <fullName evidence="1">Uncharacterized protein</fullName>
    </submittedName>
</protein>
<proteinExistence type="predicted"/>
<dbReference type="AlphaFoldDB" id="A0A4S4LVT2"/>